<dbReference type="InterPro" id="IPR001509">
    <property type="entry name" value="Epimerase_deHydtase"/>
</dbReference>
<gene>
    <name evidence="2" type="ORF">H2204_011956</name>
</gene>
<reference evidence="2" key="1">
    <citation type="submission" date="2022-10" db="EMBL/GenBank/DDBJ databases">
        <title>Culturing micro-colonial fungi from biological soil crusts in the Mojave desert and describing Neophaeococcomyces mojavensis, and introducing the new genera and species Taxawa tesnikishii.</title>
        <authorList>
            <person name="Kurbessoian T."/>
            <person name="Stajich J.E."/>
        </authorList>
    </citation>
    <scope>NUCLEOTIDE SEQUENCE</scope>
    <source>
        <strain evidence="2">TK_35</strain>
    </source>
</reference>
<organism evidence="2 3">
    <name type="scientific">Knufia peltigerae</name>
    <dbReference type="NCBI Taxonomy" id="1002370"/>
    <lineage>
        <taxon>Eukaryota</taxon>
        <taxon>Fungi</taxon>
        <taxon>Dikarya</taxon>
        <taxon>Ascomycota</taxon>
        <taxon>Pezizomycotina</taxon>
        <taxon>Eurotiomycetes</taxon>
        <taxon>Chaetothyriomycetidae</taxon>
        <taxon>Chaetothyriales</taxon>
        <taxon>Trichomeriaceae</taxon>
        <taxon>Knufia</taxon>
    </lineage>
</organism>
<dbReference type="PANTHER" id="PTHR48079:SF6">
    <property type="entry name" value="NAD(P)-BINDING DOMAIN-CONTAINING PROTEIN-RELATED"/>
    <property type="match status" value="1"/>
</dbReference>
<dbReference type="GO" id="GO:0004029">
    <property type="term" value="F:aldehyde dehydrogenase (NAD+) activity"/>
    <property type="evidence" value="ECO:0007669"/>
    <property type="project" value="TreeGrafter"/>
</dbReference>
<comment type="caution">
    <text evidence="2">The sequence shown here is derived from an EMBL/GenBank/DDBJ whole genome shotgun (WGS) entry which is preliminary data.</text>
</comment>
<dbReference type="InterPro" id="IPR036291">
    <property type="entry name" value="NAD(P)-bd_dom_sf"/>
</dbReference>
<name>A0AA38XTF7_9EURO</name>
<dbReference type="Proteomes" id="UP001172681">
    <property type="component" value="Unassembled WGS sequence"/>
</dbReference>
<dbReference type="GO" id="GO:0005737">
    <property type="term" value="C:cytoplasm"/>
    <property type="evidence" value="ECO:0007669"/>
    <property type="project" value="TreeGrafter"/>
</dbReference>
<evidence type="ECO:0000259" key="1">
    <source>
        <dbReference type="Pfam" id="PF01370"/>
    </source>
</evidence>
<proteinExistence type="predicted"/>
<dbReference type="PANTHER" id="PTHR48079">
    <property type="entry name" value="PROTEIN YEEZ"/>
    <property type="match status" value="1"/>
</dbReference>
<dbReference type="EMBL" id="JAPDRN010000115">
    <property type="protein sequence ID" value="KAJ9621395.1"/>
    <property type="molecule type" value="Genomic_DNA"/>
</dbReference>
<evidence type="ECO:0000313" key="3">
    <source>
        <dbReference type="Proteomes" id="UP001172681"/>
    </source>
</evidence>
<dbReference type="Pfam" id="PF01370">
    <property type="entry name" value="Epimerase"/>
    <property type="match status" value="1"/>
</dbReference>
<sequence length="352" mass="38173">MSHRILITGASGYLGGSLLARWNTVNLPPKYDKLFTLVRTDDQASAVKQLYGATPLKFDTKNESAVRDAIVSNKITIVFFLVDATSAESQVFFIKALAEVKNSTGIDVHFLHTSGAKLFSSHAGTPHDRPLPDTTPDLYEIQKAQEPLLELLKPAIGANNTVVELDGQLGVHTYVFVPCIVYGQGEGFANKISIQTVAIIKAAQAARRVYDVNSTGQAVWPVCHIRDNSSLYLQILRSILAGENPSHGKQGYYLAASGSIAWKDLYSVMAQTLVDHDVVDDATVVPASDEALEMMAKGLGCPKESVSLQLGGTCTFTARNGEQLGWIPEYGADHILETAKEEVELILDTLKL</sequence>
<evidence type="ECO:0000313" key="2">
    <source>
        <dbReference type="EMBL" id="KAJ9621395.1"/>
    </source>
</evidence>
<protein>
    <recommendedName>
        <fullName evidence="1">NAD-dependent epimerase/dehydratase domain-containing protein</fullName>
    </recommendedName>
</protein>
<dbReference type="Gene3D" id="3.40.50.720">
    <property type="entry name" value="NAD(P)-binding Rossmann-like Domain"/>
    <property type="match status" value="1"/>
</dbReference>
<accession>A0AA38XTF7</accession>
<feature type="domain" description="NAD-dependent epimerase/dehydratase" evidence="1">
    <location>
        <begin position="5"/>
        <end position="244"/>
    </location>
</feature>
<dbReference type="AlphaFoldDB" id="A0AA38XTF7"/>
<keyword evidence="3" id="KW-1185">Reference proteome</keyword>
<dbReference type="InterPro" id="IPR051783">
    <property type="entry name" value="NAD(P)-dependent_oxidoreduct"/>
</dbReference>
<dbReference type="SUPFAM" id="SSF51735">
    <property type="entry name" value="NAD(P)-binding Rossmann-fold domains"/>
    <property type="match status" value="1"/>
</dbReference>